<name>A0AAD1X8Q1_EUPCR</name>
<feature type="region of interest" description="Disordered" evidence="1">
    <location>
        <begin position="1"/>
        <end position="36"/>
    </location>
</feature>
<protein>
    <submittedName>
        <fullName evidence="2">Uncharacterized protein</fullName>
    </submittedName>
</protein>
<feature type="region of interest" description="Disordered" evidence="1">
    <location>
        <begin position="216"/>
        <end position="239"/>
    </location>
</feature>
<dbReference type="AlphaFoldDB" id="A0AAD1X8Q1"/>
<comment type="caution">
    <text evidence="2">The sequence shown here is derived from an EMBL/GenBank/DDBJ whole genome shotgun (WGS) entry which is preliminary data.</text>
</comment>
<evidence type="ECO:0000313" key="2">
    <source>
        <dbReference type="EMBL" id="CAI2361846.1"/>
    </source>
</evidence>
<feature type="compositionally biased region" description="Basic and acidic residues" evidence="1">
    <location>
        <begin position="407"/>
        <end position="424"/>
    </location>
</feature>
<feature type="compositionally biased region" description="Basic and acidic residues" evidence="1">
    <location>
        <begin position="7"/>
        <end position="23"/>
    </location>
</feature>
<feature type="compositionally biased region" description="Basic residues" evidence="1">
    <location>
        <begin position="320"/>
        <end position="335"/>
    </location>
</feature>
<reference evidence="2" key="1">
    <citation type="submission" date="2023-07" db="EMBL/GenBank/DDBJ databases">
        <authorList>
            <consortium name="AG Swart"/>
            <person name="Singh M."/>
            <person name="Singh A."/>
            <person name="Seah K."/>
            <person name="Emmerich C."/>
        </authorList>
    </citation>
    <scope>NUCLEOTIDE SEQUENCE</scope>
    <source>
        <strain evidence="2">DP1</strain>
    </source>
</reference>
<gene>
    <name evidence="2" type="ORF">ECRASSUSDP1_LOCUS3159</name>
</gene>
<feature type="region of interest" description="Disordered" evidence="1">
    <location>
        <begin position="378"/>
        <end position="429"/>
    </location>
</feature>
<feature type="compositionally biased region" description="Basic and acidic residues" evidence="1">
    <location>
        <begin position="378"/>
        <end position="395"/>
    </location>
</feature>
<organism evidence="2 3">
    <name type="scientific">Euplotes crassus</name>
    <dbReference type="NCBI Taxonomy" id="5936"/>
    <lineage>
        <taxon>Eukaryota</taxon>
        <taxon>Sar</taxon>
        <taxon>Alveolata</taxon>
        <taxon>Ciliophora</taxon>
        <taxon>Intramacronucleata</taxon>
        <taxon>Spirotrichea</taxon>
        <taxon>Hypotrichia</taxon>
        <taxon>Euplotida</taxon>
        <taxon>Euplotidae</taxon>
        <taxon>Moneuplotes</taxon>
    </lineage>
</organism>
<dbReference type="EMBL" id="CAMPGE010003024">
    <property type="protein sequence ID" value="CAI2361846.1"/>
    <property type="molecule type" value="Genomic_DNA"/>
</dbReference>
<sequence>MEPTGRNPDRRLDEGIKWYKQPEEGPTPKQDSQFDELNLIDTDKEDGMGSPINKRHEGDDMNLIKAYIGNLLYEKWFLENFTMNTDQLDYIPPDKLKNIVKKNKPIDYETNTVFESEYINDEMEYNRGLSISSDPTGSLSKRRIALVHDRMADYRSVNPRERELMSMKRHFASAYLPDVENPIKRMENRMRCFPKSIVDVPRQVYKPVSKINRSDATSKYEIHSDVEESSDQDLRHENSQEPVTLNAILNPIKKIEKSKTIDSEAYKNSIFHPDYRFKFIHEREDRKKEKEVNDLYSALLKRYADTTGEEWTDLILKVNSQKKKKTKRTHKSKSRKSSDNEVINLSNVDNSFISKNTKGAKRRGQIFKHSEKSSLKEKWDDVDWQQNERPKEGSESGHTQSEFNNSHAERHSSIRDSIDKRKTISEQQDNESVKALLNGYEDQSLDINAYFKRNYGDTNEVYTGSLEQLNVNNALRKNTKDYS</sequence>
<keyword evidence="3" id="KW-1185">Reference proteome</keyword>
<feature type="compositionally biased region" description="Polar residues" evidence="1">
    <location>
        <begin position="396"/>
        <end position="406"/>
    </location>
</feature>
<evidence type="ECO:0000256" key="1">
    <source>
        <dbReference type="SAM" id="MobiDB-lite"/>
    </source>
</evidence>
<proteinExistence type="predicted"/>
<feature type="region of interest" description="Disordered" evidence="1">
    <location>
        <begin position="320"/>
        <end position="342"/>
    </location>
</feature>
<accession>A0AAD1X8Q1</accession>
<dbReference type="Proteomes" id="UP001295684">
    <property type="component" value="Unassembled WGS sequence"/>
</dbReference>
<evidence type="ECO:0000313" key="3">
    <source>
        <dbReference type="Proteomes" id="UP001295684"/>
    </source>
</evidence>